<dbReference type="PANTHER" id="PTHR44051:SF8">
    <property type="entry name" value="GLUTATHIONE S-TRANSFERASE GSTA"/>
    <property type="match status" value="1"/>
</dbReference>
<dbReference type="Gene3D" id="3.40.30.10">
    <property type="entry name" value="Glutaredoxin"/>
    <property type="match status" value="1"/>
</dbReference>
<dbReference type="CDD" id="cd03048">
    <property type="entry name" value="GST_N_Ure2p_like"/>
    <property type="match status" value="1"/>
</dbReference>
<dbReference type="OrthoDB" id="422574at2759"/>
<feature type="domain" description="GST C-terminal" evidence="4">
    <location>
        <begin position="153"/>
        <end position="287"/>
    </location>
</feature>
<evidence type="ECO:0000256" key="1">
    <source>
        <dbReference type="ARBA" id="ARBA00007409"/>
    </source>
</evidence>
<dbReference type="Gene3D" id="1.20.1050.10">
    <property type="match status" value="1"/>
</dbReference>
<sequence>MDQSFRAFLDGNRVSDDQQTKEQTTMMPQSEQKDLHLFTMSTPNGRKIQIALEELKLIYNEISFSYELIDITSNQQKSEEFLKLNPNGMYRLHFLTMIPRKYASRHGRVPALIDNKCKALNNPSAPFAVMESAAILLYLAKKVDKNHVFGFEDDLERSEALQWLFFGMAGIGPMQGQLNHFTRYAPEKLPYAMKRYHEETLRLYGVLEIQLSGKYTGVKKKYLAGKGEGKYSWADMAIWPWVNIYTISGISEDELNQFPCLKEWHKIVSERPGVKEGCSSKYNLKKN</sequence>
<evidence type="ECO:0000313" key="5">
    <source>
        <dbReference type="EMBL" id="KNZ53746.1"/>
    </source>
</evidence>
<evidence type="ECO:0008006" key="7">
    <source>
        <dbReference type="Google" id="ProtNLM"/>
    </source>
</evidence>
<evidence type="ECO:0000256" key="2">
    <source>
        <dbReference type="SAM" id="MobiDB-lite"/>
    </source>
</evidence>
<dbReference type="Pfam" id="PF02798">
    <property type="entry name" value="GST_N"/>
    <property type="match status" value="1"/>
</dbReference>
<dbReference type="AlphaFoldDB" id="A0A0L6UYW2"/>
<dbReference type="InterPro" id="IPR004045">
    <property type="entry name" value="Glutathione_S-Trfase_N"/>
</dbReference>
<dbReference type="InterPro" id="IPR004046">
    <property type="entry name" value="GST_C"/>
</dbReference>
<evidence type="ECO:0000313" key="6">
    <source>
        <dbReference type="Proteomes" id="UP000037035"/>
    </source>
</evidence>
<name>A0A0L6UYW2_9BASI</name>
<gene>
    <name evidence="5" type="ORF">VP01_3147g1</name>
</gene>
<feature type="compositionally biased region" description="Polar residues" evidence="2">
    <location>
        <begin position="21"/>
        <end position="30"/>
    </location>
</feature>
<dbReference type="Pfam" id="PF14497">
    <property type="entry name" value="GST_C_3"/>
    <property type="match status" value="1"/>
</dbReference>
<dbReference type="InterPro" id="IPR010987">
    <property type="entry name" value="Glutathione-S-Trfase_C-like"/>
</dbReference>
<dbReference type="InterPro" id="IPR036249">
    <property type="entry name" value="Thioredoxin-like_sf"/>
</dbReference>
<dbReference type="InterPro" id="IPR036282">
    <property type="entry name" value="Glutathione-S-Trfase_C_sf"/>
</dbReference>
<keyword evidence="6" id="KW-1185">Reference proteome</keyword>
<dbReference type="EMBL" id="LAVV01008110">
    <property type="protein sequence ID" value="KNZ53746.1"/>
    <property type="molecule type" value="Genomic_DNA"/>
</dbReference>
<dbReference type="InterPro" id="IPR040079">
    <property type="entry name" value="Glutathione_S-Trfase"/>
</dbReference>
<accession>A0A0L6UYW2</accession>
<evidence type="ECO:0000259" key="4">
    <source>
        <dbReference type="PROSITE" id="PS50405"/>
    </source>
</evidence>
<dbReference type="SUPFAM" id="SSF52833">
    <property type="entry name" value="Thioredoxin-like"/>
    <property type="match status" value="1"/>
</dbReference>
<protein>
    <recommendedName>
        <fullName evidence="7">Glutathione S-transferase</fullName>
    </recommendedName>
</protein>
<dbReference type="PROSITE" id="PS50404">
    <property type="entry name" value="GST_NTER"/>
    <property type="match status" value="1"/>
</dbReference>
<dbReference type="PANTHER" id="PTHR44051">
    <property type="entry name" value="GLUTATHIONE S-TRANSFERASE-RELATED"/>
    <property type="match status" value="1"/>
</dbReference>
<dbReference type="SFLD" id="SFLDS00019">
    <property type="entry name" value="Glutathione_Transferase_(cytos"/>
    <property type="match status" value="1"/>
</dbReference>
<dbReference type="PROSITE" id="PS50405">
    <property type="entry name" value="GST_CTER"/>
    <property type="match status" value="1"/>
</dbReference>
<proteinExistence type="inferred from homology"/>
<dbReference type="STRING" id="27349.A0A0L6UYW2"/>
<feature type="domain" description="GST N-terminal" evidence="3">
    <location>
        <begin position="31"/>
        <end position="147"/>
    </location>
</feature>
<comment type="caution">
    <text evidence="5">The sequence shown here is derived from an EMBL/GenBank/DDBJ whole genome shotgun (WGS) entry which is preliminary data.</text>
</comment>
<organism evidence="5 6">
    <name type="scientific">Puccinia sorghi</name>
    <dbReference type="NCBI Taxonomy" id="27349"/>
    <lineage>
        <taxon>Eukaryota</taxon>
        <taxon>Fungi</taxon>
        <taxon>Dikarya</taxon>
        <taxon>Basidiomycota</taxon>
        <taxon>Pucciniomycotina</taxon>
        <taxon>Pucciniomycetes</taxon>
        <taxon>Pucciniales</taxon>
        <taxon>Pucciniaceae</taxon>
        <taxon>Puccinia</taxon>
    </lineage>
</organism>
<dbReference type="Proteomes" id="UP000037035">
    <property type="component" value="Unassembled WGS sequence"/>
</dbReference>
<evidence type="ECO:0000259" key="3">
    <source>
        <dbReference type="PROSITE" id="PS50404"/>
    </source>
</evidence>
<comment type="similarity">
    <text evidence="1">Belongs to the GST superfamily.</text>
</comment>
<reference evidence="5 6" key="1">
    <citation type="submission" date="2015-08" db="EMBL/GenBank/DDBJ databases">
        <title>Next Generation Sequencing and Analysis of the Genome of Puccinia sorghi L Schw, the Causal Agent of Maize Common Rust.</title>
        <authorList>
            <person name="Rochi L."/>
            <person name="Burguener G."/>
            <person name="Darino M."/>
            <person name="Turjanski A."/>
            <person name="Kreff E."/>
            <person name="Dieguez M.J."/>
            <person name="Sacco F."/>
        </authorList>
    </citation>
    <scope>NUCLEOTIDE SEQUENCE [LARGE SCALE GENOMIC DNA]</scope>
    <source>
        <strain evidence="5 6">RO10H11247</strain>
    </source>
</reference>
<dbReference type="SUPFAM" id="SSF47616">
    <property type="entry name" value="GST C-terminal domain-like"/>
    <property type="match status" value="1"/>
</dbReference>
<dbReference type="VEuPathDB" id="FungiDB:VP01_3147g1"/>
<feature type="region of interest" description="Disordered" evidence="2">
    <location>
        <begin position="9"/>
        <end position="30"/>
    </location>
</feature>